<evidence type="ECO:0000256" key="2">
    <source>
        <dbReference type="SAM" id="Phobius"/>
    </source>
</evidence>
<dbReference type="EMBL" id="JAJVDC020000012">
    <property type="protein sequence ID" value="KAL1635106.1"/>
    <property type="molecule type" value="Genomic_DNA"/>
</dbReference>
<evidence type="ECO:0000259" key="3">
    <source>
        <dbReference type="Pfam" id="PF20237"/>
    </source>
</evidence>
<dbReference type="PANTHER" id="PTHR34502">
    <property type="entry name" value="DUF6594 DOMAIN-CONTAINING PROTEIN-RELATED"/>
    <property type="match status" value="1"/>
</dbReference>
<dbReference type="Proteomes" id="UP001521116">
    <property type="component" value="Unassembled WGS sequence"/>
</dbReference>
<keyword evidence="2" id="KW-0812">Transmembrane</keyword>
<feature type="transmembrane region" description="Helical" evidence="2">
    <location>
        <begin position="364"/>
        <end position="385"/>
    </location>
</feature>
<dbReference type="Pfam" id="PF20237">
    <property type="entry name" value="DUF6594"/>
    <property type="match status" value="1"/>
</dbReference>
<feature type="domain" description="DUF6594" evidence="3">
    <location>
        <begin position="148"/>
        <end position="399"/>
    </location>
</feature>
<gene>
    <name evidence="4" type="ORF">SLS56_001858</name>
</gene>
<organism evidence="4 5">
    <name type="scientific">Neofusicoccum ribis</name>
    <dbReference type="NCBI Taxonomy" id="45134"/>
    <lineage>
        <taxon>Eukaryota</taxon>
        <taxon>Fungi</taxon>
        <taxon>Dikarya</taxon>
        <taxon>Ascomycota</taxon>
        <taxon>Pezizomycotina</taxon>
        <taxon>Dothideomycetes</taxon>
        <taxon>Dothideomycetes incertae sedis</taxon>
        <taxon>Botryosphaeriales</taxon>
        <taxon>Botryosphaeriaceae</taxon>
        <taxon>Neofusicoccum</taxon>
    </lineage>
</organism>
<comment type="caution">
    <text evidence="4">The sequence shown here is derived from an EMBL/GenBank/DDBJ whole genome shotgun (WGS) entry which is preliminary data.</text>
</comment>
<sequence length="399" mass="45921">MESVASEKVETPEPAGADERQDSPQTEENDAPWRRSNVIQGTPAMYTSLYRSGDSVYWCPDGRRRKQEGPYKVIAPATPDSEAVPPYDEKINSYVDPQQCDVESGRPVRQDSWIRRLPRRLTNLTIGSKEKEDVELNPQCIDYHPSGYPKLAAWLNSDENFLMCRRYGFLHSRVLLYRQDELRALEEDLLELDLEDKEADPRVHMSRVLDDSRNDERKKLIRKIDEKLKEYDDIVIRARNMASLPQVTSRNFRSLKHYMSNGRPLCETEEKFMDYDQDFVALVDPKEGGWFDAVLEDWFIPYVPRRISKIMFSDEAQRKSTADKHVNLYSKDRIDTFARILITIIAVALLMAPVVVLFNDEESGTVKIVVILAFTLGFSAALSVFTKAKRHEVFAATAA</sequence>
<feature type="compositionally biased region" description="Basic and acidic residues" evidence="1">
    <location>
        <begin position="1"/>
        <end position="22"/>
    </location>
</feature>
<feature type="region of interest" description="Disordered" evidence="1">
    <location>
        <begin position="1"/>
        <end position="42"/>
    </location>
</feature>
<feature type="transmembrane region" description="Helical" evidence="2">
    <location>
        <begin position="337"/>
        <end position="358"/>
    </location>
</feature>
<keyword evidence="5" id="KW-1185">Reference proteome</keyword>
<keyword evidence="2" id="KW-0472">Membrane</keyword>
<reference evidence="4 5" key="1">
    <citation type="submission" date="2024-02" db="EMBL/GenBank/DDBJ databases">
        <title>De novo assembly and annotation of 12 fungi associated with fruit tree decline syndrome in Ontario, Canada.</title>
        <authorList>
            <person name="Sulman M."/>
            <person name="Ellouze W."/>
            <person name="Ilyukhin E."/>
        </authorList>
    </citation>
    <scope>NUCLEOTIDE SEQUENCE [LARGE SCALE GENOMIC DNA]</scope>
    <source>
        <strain evidence="4 5">M1-105</strain>
    </source>
</reference>
<protein>
    <recommendedName>
        <fullName evidence="3">DUF6594 domain-containing protein</fullName>
    </recommendedName>
</protein>
<evidence type="ECO:0000313" key="5">
    <source>
        <dbReference type="Proteomes" id="UP001521116"/>
    </source>
</evidence>
<keyword evidence="2" id="KW-1133">Transmembrane helix</keyword>
<accession>A0ABR3T6C7</accession>
<name>A0ABR3T6C7_9PEZI</name>
<evidence type="ECO:0000256" key="1">
    <source>
        <dbReference type="SAM" id="MobiDB-lite"/>
    </source>
</evidence>
<proteinExistence type="predicted"/>
<dbReference type="PANTHER" id="PTHR34502:SF3">
    <property type="entry name" value="DUF6594 DOMAIN-CONTAINING PROTEIN"/>
    <property type="match status" value="1"/>
</dbReference>
<dbReference type="InterPro" id="IPR046529">
    <property type="entry name" value="DUF6594"/>
</dbReference>
<evidence type="ECO:0000313" key="4">
    <source>
        <dbReference type="EMBL" id="KAL1635106.1"/>
    </source>
</evidence>